<reference evidence="2 3" key="1">
    <citation type="submission" date="2021-11" db="EMBL/GenBank/DDBJ databases">
        <title>Black yeast isolated from Biological Soil Crust.</title>
        <authorList>
            <person name="Kurbessoian T."/>
        </authorList>
    </citation>
    <scope>NUCLEOTIDE SEQUENCE [LARGE SCALE GENOMIC DNA]</scope>
    <source>
        <strain evidence="2 3">CCFEE 5522</strain>
    </source>
</reference>
<feature type="compositionally biased region" description="Basic and acidic residues" evidence="1">
    <location>
        <begin position="101"/>
        <end position="118"/>
    </location>
</feature>
<dbReference type="Proteomes" id="UP001324427">
    <property type="component" value="Unassembled WGS sequence"/>
</dbReference>
<organism evidence="2 3">
    <name type="scientific">Oleoguttula mirabilis</name>
    <dbReference type="NCBI Taxonomy" id="1507867"/>
    <lineage>
        <taxon>Eukaryota</taxon>
        <taxon>Fungi</taxon>
        <taxon>Dikarya</taxon>
        <taxon>Ascomycota</taxon>
        <taxon>Pezizomycotina</taxon>
        <taxon>Dothideomycetes</taxon>
        <taxon>Dothideomycetidae</taxon>
        <taxon>Mycosphaerellales</taxon>
        <taxon>Teratosphaeriaceae</taxon>
        <taxon>Oleoguttula</taxon>
    </lineage>
</organism>
<comment type="caution">
    <text evidence="2">The sequence shown here is derived from an EMBL/GenBank/DDBJ whole genome shotgun (WGS) entry which is preliminary data.</text>
</comment>
<evidence type="ECO:0000313" key="3">
    <source>
        <dbReference type="Proteomes" id="UP001324427"/>
    </source>
</evidence>
<dbReference type="EMBL" id="JAVFHQ010000018">
    <property type="protein sequence ID" value="KAK4545717.1"/>
    <property type="molecule type" value="Genomic_DNA"/>
</dbReference>
<feature type="region of interest" description="Disordered" evidence="1">
    <location>
        <begin position="1"/>
        <end position="246"/>
    </location>
</feature>
<gene>
    <name evidence="2" type="ORF">LTR36_002671</name>
</gene>
<accession>A0AAV9JKJ3</accession>
<proteinExistence type="predicted"/>
<evidence type="ECO:0000256" key="1">
    <source>
        <dbReference type="SAM" id="MobiDB-lite"/>
    </source>
</evidence>
<name>A0AAV9JKJ3_9PEZI</name>
<feature type="compositionally biased region" description="Polar residues" evidence="1">
    <location>
        <begin position="441"/>
        <end position="453"/>
    </location>
</feature>
<feature type="region of interest" description="Disordered" evidence="1">
    <location>
        <begin position="263"/>
        <end position="325"/>
    </location>
</feature>
<feature type="compositionally biased region" description="Low complexity" evidence="1">
    <location>
        <begin position="300"/>
        <end position="318"/>
    </location>
</feature>
<keyword evidence="3" id="KW-1185">Reference proteome</keyword>
<feature type="compositionally biased region" description="Basic and acidic residues" evidence="1">
    <location>
        <begin position="204"/>
        <end position="216"/>
    </location>
</feature>
<feature type="compositionally biased region" description="Polar residues" evidence="1">
    <location>
        <begin position="128"/>
        <end position="143"/>
    </location>
</feature>
<feature type="region of interest" description="Disordered" evidence="1">
    <location>
        <begin position="435"/>
        <end position="464"/>
    </location>
</feature>
<dbReference type="AlphaFoldDB" id="A0AAV9JKJ3"/>
<sequence length="766" mass="85325">MSPSLPPRRFAPEPIEVTSKSSKPAQPAPETDTKPKPRRFDVQPVEMEQKSSRNTAAEDDKPKPRRFNVEPVESSSKSSREREEQREDKPKPRRFAPEPVATEHKSSKDKRDGEEKSGPRRFAPQLVEETSSSMGSKGHTVTEQPHVRFTPQPVETLYRTNRRPRDDADGSVPVQRAPRKFAPVVLDTAQRSRRAGNATPAITLHDKTESGHSLHAREHRRHIRGDRTPIEGEGEGGIPVTGMGRDGHLSAVDMLALRPDLRRQISPMDGSPSTRRLSMASQRSHSFRCPDLDTIESSESEPGSQTSSVSSSPGQDSPITASDSSFHDLYKHATRKRESVDENFQHYLLQLEAKKAQQRLEEQALAAFPNSDFHEPVQHYVDIEDESDEMEIEDRPVTWAGFEDDLLLSMAARRESTAKVSWEQLEMQRHAERLEQDRNAAKTTAKQPSQSPWWSDKPAGFGIGQPDKELESMQDRARPPMLGSDIIFPRCPSPEPARFDVTQGSTVLRNQMCYLTEHLEAGKRLDEEVGLWHAPDTENAHMAAARSKTSSPAKVSLNRGLWGGFCFDDGEHDSPITGLAVPTGPTGIMTPAVQHGENPFEQSFAVPGGAVDVGVGLKTPDTPPRSLRNGDMGLIDGMLSAEQGLDDLMEQEFPDSFITQVYNYLSLGYPSLARPFDEELSKISRVPIADLRQDDKKAKSLPRGYIRLGSDFEGGGGDGMTEQDCMRWQALKVYIREWARQEKDMVKVDRAGGNWGTGARRGSWAI</sequence>
<evidence type="ECO:0000313" key="2">
    <source>
        <dbReference type="EMBL" id="KAK4545717.1"/>
    </source>
</evidence>
<feature type="compositionally biased region" description="Polar residues" evidence="1">
    <location>
        <begin position="271"/>
        <end position="284"/>
    </location>
</feature>
<feature type="compositionally biased region" description="Basic and acidic residues" evidence="1">
    <location>
        <begin position="31"/>
        <end position="62"/>
    </location>
</feature>
<feature type="compositionally biased region" description="Basic and acidic residues" evidence="1">
    <location>
        <begin position="78"/>
        <end position="90"/>
    </location>
</feature>
<protein>
    <submittedName>
        <fullName evidence="2">Uncharacterized protein</fullName>
    </submittedName>
</protein>